<protein>
    <submittedName>
        <fullName evidence="1">Uncharacterized protein</fullName>
    </submittedName>
</protein>
<reference evidence="2" key="1">
    <citation type="journal article" date="2018" name="Nat. Microbiol.">
        <title>Leveraging single-cell genomics to expand the fungal tree of life.</title>
        <authorList>
            <person name="Ahrendt S.R."/>
            <person name="Quandt C.A."/>
            <person name="Ciobanu D."/>
            <person name="Clum A."/>
            <person name="Salamov A."/>
            <person name="Andreopoulos B."/>
            <person name="Cheng J.F."/>
            <person name="Woyke T."/>
            <person name="Pelin A."/>
            <person name="Henrissat B."/>
            <person name="Reynolds N.K."/>
            <person name="Benny G.L."/>
            <person name="Smith M.E."/>
            <person name="James T.Y."/>
            <person name="Grigoriev I.V."/>
        </authorList>
    </citation>
    <scope>NUCLEOTIDE SEQUENCE [LARGE SCALE GENOMIC DNA]</scope>
    <source>
        <strain evidence="2">CSF55</strain>
    </source>
</reference>
<dbReference type="AlphaFoldDB" id="A0A4P9YJD3"/>
<evidence type="ECO:0000313" key="2">
    <source>
        <dbReference type="Proteomes" id="UP000281549"/>
    </source>
</evidence>
<dbReference type="EMBL" id="ML005441">
    <property type="protein sequence ID" value="RKP18500.1"/>
    <property type="molecule type" value="Genomic_DNA"/>
</dbReference>
<sequence length="160" mass="18518">MKRVSGEVSEPSSICNTFEIAHVPSDIGIKLVTMQIRKFRLKIADFKNLLGSNHASDLMMRMSAYSANITGSHSFWYYRRVELEHISLKRVFEHLLQKGVDTVFWTASYSDNHLYDLHRLMPLRAIRHLKDIEIACATRVFEICLKEFLKALVDATMDLI</sequence>
<proteinExistence type="predicted"/>
<accession>A0A4P9YJD3</accession>
<evidence type="ECO:0000313" key="1">
    <source>
        <dbReference type="EMBL" id="RKP18500.1"/>
    </source>
</evidence>
<name>A0A4P9YJD3_ROZAC</name>
<gene>
    <name evidence="1" type="ORF">ROZALSC1DRAFT_23179</name>
</gene>
<dbReference type="Proteomes" id="UP000281549">
    <property type="component" value="Unassembled WGS sequence"/>
</dbReference>
<organism evidence="1 2">
    <name type="scientific">Rozella allomycis (strain CSF55)</name>
    <dbReference type="NCBI Taxonomy" id="988480"/>
    <lineage>
        <taxon>Eukaryota</taxon>
        <taxon>Fungi</taxon>
        <taxon>Fungi incertae sedis</taxon>
        <taxon>Cryptomycota</taxon>
        <taxon>Cryptomycota incertae sedis</taxon>
        <taxon>Rozella</taxon>
    </lineage>
</organism>